<evidence type="ECO:0000256" key="6">
    <source>
        <dbReference type="ARBA" id="ARBA00023136"/>
    </source>
</evidence>
<dbReference type="PANTHER" id="PTHR47647">
    <property type="entry name" value="C-TYPE LECTIN DOMAIN FAMILY 12 MEMBER B"/>
    <property type="match status" value="1"/>
</dbReference>
<protein>
    <submittedName>
        <fullName evidence="12">C-type lectin domain family 12 member A-like</fullName>
    </submittedName>
</protein>
<keyword evidence="10" id="KW-0732">Signal</keyword>
<evidence type="ECO:0000256" key="9">
    <source>
        <dbReference type="ARBA" id="ARBA00023180"/>
    </source>
</evidence>
<evidence type="ECO:0000256" key="3">
    <source>
        <dbReference type="ARBA" id="ARBA00022692"/>
    </source>
</evidence>
<dbReference type="OrthoDB" id="10059571at2759"/>
<keyword evidence="2" id="KW-1003">Cell membrane</keyword>
<feature type="signal peptide" evidence="10">
    <location>
        <begin position="1"/>
        <end position="19"/>
    </location>
</feature>
<dbReference type="KEGG" id="hai:109375264"/>
<dbReference type="InterPro" id="IPR042916">
    <property type="entry name" value="CLEC12A/B"/>
</dbReference>
<evidence type="ECO:0000256" key="2">
    <source>
        <dbReference type="ARBA" id="ARBA00022475"/>
    </source>
</evidence>
<dbReference type="PANTHER" id="PTHR47647:SF2">
    <property type="entry name" value="C-TYPE LECTIN DOMAIN FAMILY 12 MEMBER A"/>
    <property type="match status" value="1"/>
</dbReference>
<keyword evidence="5" id="KW-1133">Transmembrane helix</keyword>
<keyword evidence="8" id="KW-0675">Receptor</keyword>
<keyword evidence="3" id="KW-0812">Transmembrane</keyword>
<evidence type="ECO:0000313" key="11">
    <source>
        <dbReference type="Proteomes" id="UP000694851"/>
    </source>
</evidence>
<evidence type="ECO:0000256" key="5">
    <source>
        <dbReference type="ARBA" id="ARBA00022989"/>
    </source>
</evidence>
<keyword evidence="9" id="KW-0325">Glycoprotein</keyword>
<feature type="non-terminal residue" evidence="12">
    <location>
        <position position="1"/>
    </location>
</feature>
<dbReference type="AlphaFoldDB" id="A0A8B7QBG0"/>
<accession>A0A8B7QBG0</accession>
<evidence type="ECO:0000256" key="7">
    <source>
        <dbReference type="ARBA" id="ARBA00023157"/>
    </source>
</evidence>
<feature type="chain" id="PRO_5034794349" evidence="10">
    <location>
        <begin position="20"/>
        <end position="141"/>
    </location>
</feature>
<dbReference type="Proteomes" id="UP000694851">
    <property type="component" value="Unplaced"/>
</dbReference>
<dbReference type="GeneID" id="109375264"/>
<sequence length="141" mass="16153">LLLLVGLGVLGSIFYRTSKVEMEKLKKLQHFEEELQKNVSLQLMHNMNCSKTIKEVSVALQATATKLCYELSKKPSEFFIFSFRFTGNINDLRDKIYCGFISATYVYYGQCTDKARFICEKLANPVKTESIVMNEVPEGKM</sequence>
<keyword evidence="4" id="KW-0735">Signal-anchor</keyword>
<evidence type="ECO:0000313" key="12">
    <source>
        <dbReference type="RefSeq" id="XP_019486099.1"/>
    </source>
</evidence>
<evidence type="ECO:0000256" key="8">
    <source>
        <dbReference type="ARBA" id="ARBA00023170"/>
    </source>
</evidence>
<keyword evidence="7" id="KW-1015">Disulfide bond</keyword>
<evidence type="ECO:0000256" key="1">
    <source>
        <dbReference type="ARBA" id="ARBA00004401"/>
    </source>
</evidence>
<name>A0A8B7QBG0_HIPAR</name>
<dbReference type="RefSeq" id="XP_019486099.1">
    <property type="nucleotide sequence ID" value="XM_019630554.1"/>
</dbReference>
<evidence type="ECO:0000256" key="4">
    <source>
        <dbReference type="ARBA" id="ARBA00022968"/>
    </source>
</evidence>
<gene>
    <name evidence="12" type="primary">LOC109375264</name>
</gene>
<comment type="subcellular location">
    <subcellularLocation>
        <location evidence="1">Cell membrane</location>
        <topology evidence="1">Single-pass type II membrane protein</topology>
    </subcellularLocation>
</comment>
<evidence type="ECO:0000256" key="10">
    <source>
        <dbReference type="SAM" id="SignalP"/>
    </source>
</evidence>
<organism evidence="11 12">
    <name type="scientific">Hipposideros armiger</name>
    <name type="common">Great Himalayan leaf-nosed bat</name>
    <dbReference type="NCBI Taxonomy" id="186990"/>
    <lineage>
        <taxon>Eukaryota</taxon>
        <taxon>Metazoa</taxon>
        <taxon>Chordata</taxon>
        <taxon>Craniata</taxon>
        <taxon>Vertebrata</taxon>
        <taxon>Euteleostomi</taxon>
        <taxon>Mammalia</taxon>
        <taxon>Eutheria</taxon>
        <taxon>Laurasiatheria</taxon>
        <taxon>Chiroptera</taxon>
        <taxon>Yinpterochiroptera</taxon>
        <taxon>Rhinolophoidea</taxon>
        <taxon>Hipposideridae</taxon>
        <taxon>Hipposideros</taxon>
    </lineage>
</organism>
<dbReference type="GO" id="GO:0005886">
    <property type="term" value="C:plasma membrane"/>
    <property type="evidence" value="ECO:0007669"/>
    <property type="project" value="UniProtKB-SubCell"/>
</dbReference>
<keyword evidence="11" id="KW-1185">Reference proteome</keyword>
<keyword evidence="6" id="KW-0472">Membrane</keyword>
<reference evidence="12" key="1">
    <citation type="submission" date="2025-08" db="UniProtKB">
        <authorList>
            <consortium name="RefSeq"/>
        </authorList>
    </citation>
    <scope>IDENTIFICATION</scope>
    <source>
        <tissue evidence="12">Muscle</tissue>
    </source>
</reference>
<dbReference type="GO" id="GO:0030545">
    <property type="term" value="F:signaling receptor regulator activity"/>
    <property type="evidence" value="ECO:0007669"/>
    <property type="project" value="InterPro"/>
</dbReference>
<proteinExistence type="predicted"/>